<dbReference type="Gene3D" id="1.10.10.10">
    <property type="entry name" value="Winged helix-like DNA-binding domain superfamily/Winged helix DNA-binding domain"/>
    <property type="match status" value="1"/>
</dbReference>
<evidence type="ECO:0000256" key="2">
    <source>
        <dbReference type="ARBA" id="ARBA00023015"/>
    </source>
</evidence>
<dbReference type="GO" id="GO:0003700">
    <property type="term" value="F:DNA-binding transcription factor activity"/>
    <property type="evidence" value="ECO:0007669"/>
    <property type="project" value="InterPro"/>
</dbReference>
<dbReference type="Gene3D" id="3.40.190.10">
    <property type="entry name" value="Periplasmic binding protein-like II"/>
    <property type="match status" value="2"/>
</dbReference>
<evidence type="ECO:0000259" key="5">
    <source>
        <dbReference type="PROSITE" id="PS50931"/>
    </source>
</evidence>
<evidence type="ECO:0000256" key="1">
    <source>
        <dbReference type="ARBA" id="ARBA00009437"/>
    </source>
</evidence>
<evidence type="ECO:0000313" key="7">
    <source>
        <dbReference type="Proteomes" id="UP000515377"/>
    </source>
</evidence>
<dbReference type="PRINTS" id="PR00039">
    <property type="entry name" value="HTHLYSR"/>
</dbReference>
<organism evidence="6 7">
    <name type="scientific">Sphingobium yanoikuyae</name>
    <name type="common">Sphingomonas yanoikuyae</name>
    <dbReference type="NCBI Taxonomy" id="13690"/>
    <lineage>
        <taxon>Bacteria</taxon>
        <taxon>Pseudomonadati</taxon>
        <taxon>Pseudomonadota</taxon>
        <taxon>Alphaproteobacteria</taxon>
        <taxon>Sphingomonadales</taxon>
        <taxon>Sphingomonadaceae</taxon>
        <taxon>Sphingobium</taxon>
    </lineage>
</organism>
<dbReference type="Proteomes" id="UP000515377">
    <property type="component" value="Plasmid unnamed1"/>
</dbReference>
<keyword evidence="3" id="KW-0238">DNA-binding</keyword>
<comment type="similarity">
    <text evidence="1">Belongs to the LysR transcriptional regulatory family.</text>
</comment>
<dbReference type="GO" id="GO:0006351">
    <property type="term" value="P:DNA-templated transcription"/>
    <property type="evidence" value="ECO:0007669"/>
    <property type="project" value="TreeGrafter"/>
</dbReference>
<dbReference type="PANTHER" id="PTHR30537">
    <property type="entry name" value="HTH-TYPE TRANSCRIPTIONAL REGULATOR"/>
    <property type="match status" value="1"/>
</dbReference>
<accession>A0A9X7YG54</accession>
<gene>
    <name evidence="6" type="ORF">H3V42_31555</name>
</gene>
<dbReference type="CDD" id="cd08432">
    <property type="entry name" value="PBP2_GcdR_TrpI_HvrB_AmpR_like"/>
    <property type="match status" value="1"/>
</dbReference>
<reference evidence="6 7" key="1">
    <citation type="submission" date="2020-07" db="EMBL/GenBank/DDBJ databases">
        <title>Whole genome sequence of Sphingobium yanoikuyae A3.</title>
        <authorList>
            <person name="Han S.-S."/>
        </authorList>
    </citation>
    <scope>NUCLEOTIDE SEQUENCE [LARGE SCALE GENOMIC DNA]</scope>
    <source>
        <strain evidence="6 7">A3</strain>
        <plasmid evidence="6 7">unnamed1</plasmid>
    </source>
</reference>
<geneLocation type="plasmid" evidence="6 7">
    <name>unnamed1</name>
</geneLocation>
<dbReference type="InterPro" id="IPR000847">
    <property type="entry name" value="LysR_HTH_N"/>
</dbReference>
<protein>
    <submittedName>
        <fullName evidence="6">LysR family transcriptional regulator</fullName>
    </submittedName>
</protein>
<dbReference type="InterPro" id="IPR058163">
    <property type="entry name" value="LysR-type_TF_proteobact-type"/>
</dbReference>
<dbReference type="InterPro" id="IPR036390">
    <property type="entry name" value="WH_DNA-bd_sf"/>
</dbReference>
<dbReference type="InterPro" id="IPR036388">
    <property type="entry name" value="WH-like_DNA-bd_sf"/>
</dbReference>
<evidence type="ECO:0000313" key="6">
    <source>
        <dbReference type="EMBL" id="QNG49390.1"/>
    </source>
</evidence>
<dbReference type="PROSITE" id="PS50931">
    <property type="entry name" value="HTH_LYSR"/>
    <property type="match status" value="1"/>
</dbReference>
<dbReference type="PANTHER" id="PTHR30537:SF74">
    <property type="entry name" value="HTH-TYPE TRANSCRIPTIONAL REGULATOR TRPI"/>
    <property type="match status" value="1"/>
</dbReference>
<keyword evidence="2" id="KW-0805">Transcription regulation</keyword>
<proteinExistence type="inferred from homology"/>
<name>A0A9X7YG54_SPHYA</name>
<keyword evidence="6" id="KW-0614">Plasmid</keyword>
<dbReference type="FunFam" id="1.10.10.10:FF:000001">
    <property type="entry name" value="LysR family transcriptional regulator"/>
    <property type="match status" value="1"/>
</dbReference>
<dbReference type="AlphaFoldDB" id="A0A9X7YG54"/>
<evidence type="ECO:0000256" key="4">
    <source>
        <dbReference type="ARBA" id="ARBA00023163"/>
    </source>
</evidence>
<sequence>MTERLPPLRAVEAFIQVVETSSYGKAALALNITKSAISRRIQSLEDDLGVKLFRRSNRALELTADGQKYFKITRSAFDTLREAGAQIKNTRRDDILRIALPQSFASSWLLPRIGTFYETYPNTDLQLNWRGYFNMFEDEDVDVLLTVTEETPPTLHAEKLMDIVWFPVCSPNLLEQSTATLDSIGGQTLLHLTTMPGAWPQWLNQVGHPELPDGQRGRFFDSMLLALDAAVVGLGLVLCAEPFCQQYLEHGRLIAPYAPRLKDSQALYFVCRKRDVSKRMVRRFRHWLFAQPQFAVASSMSVVAPIVGKTKLLNHLPC</sequence>
<dbReference type="Pfam" id="PF00126">
    <property type="entry name" value="HTH_1"/>
    <property type="match status" value="1"/>
</dbReference>
<dbReference type="SUPFAM" id="SSF53850">
    <property type="entry name" value="Periplasmic binding protein-like II"/>
    <property type="match status" value="1"/>
</dbReference>
<dbReference type="Pfam" id="PF03466">
    <property type="entry name" value="LysR_substrate"/>
    <property type="match status" value="1"/>
</dbReference>
<evidence type="ECO:0000256" key="3">
    <source>
        <dbReference type="ARBA" id="ARBA00023125"/>
    </source>
</evidence>
<keyword evidence="4" id="KW-0804">Transcription</keyword>
<dbReference type="EMBL" id="CP060123">
    <property type="protein sequence ID" value="QNG49390.1"/>
    <property type="molecule type" value="Genomic_DNA"/>
</dbReference>
<dbReference type="GO" id="GO:0043565">
    <property type="term" value="F:sequence-specific DNA binding"/>
    <property type="evidence" value="ECO:0007669"/>
    <property type="project" value="TreeGrafter"/>
</dbReference>
<feature type="domain" description="HTH lysR-type" evidence="5">
    <location>
        <begin position="6"/>
        <end position="63"/>
    </location>
</feature>
<dbReference type="InterPro" id="IPR005119">
    <property type="entry name" value="LysR_subst-bd"/>
</dbReference>
<dbReference type="SUPFAM" id="SSF46785">
    <property type="entry name" value="Winged helix' DNA-binding domain"/>
    <property type="match status" value="1"/>
</dbReference>